<accession>A0AAV5JVM4</accession>
<reference evidence="2 3" key="1">
    <citation type="journal article" date="2021" name="Commun. Biol.">
        <title>The genome of Shorea leprosula (Dipterocarpaceae) highlights the ecological relevance of drought in aseasonal tropical rainforests.</title>
        <authorList>
            <person name="Ng K.K.S."/>
            <person name="Kobayashi M.J."/>
            <person name="Fawcett J.A."/>
            <person name="Hatakeyama M."/>
            <person name="Paape T."/>
            <person name="Ng C.H."/>
            <person name="Ang C.C."/>
            <person name="Tnah L.H."/>
            <person name="Lee C.T."/>
            <person name="Nishiyama T."/>
            <person name="Sese J."/>
            <person name="O'Brien M.J."/>
            <person name="Copetti D."/>
            <person name="Mohd Noor M.I."/>
            <person name="Ong R.C."/>
            <person name="Putra M."/>
            <person name="Sireger I.Z."/>
            <person name="Indrioko S."/>
            <person name="Kosugi Y."/>
            <person name="Izuno A."/>
            <person name="Isagi Y."/>
            <person name="Lee S.L."/>
            <person name="Shimizu K.K."/>
        </authorList>
    </citation>
    <scope>NUCLEOTIDE SEQUENCE [LARGE SCALE GENOMIC DNA]</scope>
    <source>
        <strain evidence="2">214</strain>
    </source>
</reference>
<keyword evidence="3" id="KW-1185">Reference proteome</keyword>
<evidence type="ECO:0000256" key="1">
    <source>
        <dbReference type="SAM" id="MobiDB-lite"/>
    </source>
</evidence>
<dbReference type="AlphaFoldDB" id="A0AAV5JVM4"/>
<protein>
    <submittedName>
        <fullName evidence="2">Uncharacterized protein</fullName>
    </submittedName>
</protein>
<sequence>MHSSMEVAELVLKESMKRQEGKPFEEFTRTTPGGPDRKRL</sequence>
<feature type="region of interest" description="Disordered" evidence="1">
    <location>
        <begin position="1"/>
        <end position="40"/>
    </location>
</feature>
<gene>
    <name evidence="2" type="ORF">SLEP1_g27058</name>
</gene>
<organism evidence="2 3">
    <name type="scientific">Rubroshorea leprosula</name>
    <dbReference type="NCBI Taxonomy" id="152421"/>
    <lineage>
        <taxon>Eukaryota</taxon>
        <taxon>Viridiplantae</taxon>
        <taxon>Streptophyta</taxon>
        <taxon>Embryophyta</taxon>
        <taxon>Tracheophyta</taxon>
        <taxon>Spermatophyta</taxon>
        <taxon>Magnoliopsida</taxon>
        <taxon>eudicotyledons</taxon>
        <taxon>Gunneridae</taxon>
        <taxon>Pentapetalae</taxon>
        <taxon>rosids</taxon>
        <taxon>malvids</taxon>
        <taxon>Malvales</taxon>
        <taxon>Dipterocarpaceae</taxon>
        <taxon>Rubroshorea</taxon>
    </lineage>
</organism>
<dbReference type="Proteomes" id="UP001054252">
    <property type="component" value="Unassembled WGS sequence"/>
</dbReference>
<name>A0AAV5JVM4_9ROSI</name>
<proteinExistence type="predicted"/>
<dbReference type="EMBL" id="BPVZ01000045">
    <property type="protein sequence ID" value="GKV16411.1"/>
    <property type="molecule type" value="Genomic_DNA"/>
</dbReference>
<comment type="caution">
    <text evidence="2">The sequence shown here is derived from an EMBL/GenBank/DDBJ whole genome shotgun (WGS) entry which is preliminary data.</text>
</comment>
<evidence type="ECO:0000313" key="3">
    <source>
        <dbReference type="Proteomes" id="UP001054252"/>
    </source>
</evidence>
<evidence type="ECO:0000313" key="2">
    <source>
        <dbReference type="EMBL" id="GKV16411.1"/>
    </source>
</evidence>
<feature type="compositionally biased region" description="Basic and acidic residues" evidence="1">
    <location>
        <begin position="11"/>
        <end position="28"/>
    </location>
</feature>